<keyword evidence="6" id="KW-0460">Magnesium</keyword>
<dbReference type="GO" id="GO:0005525">
    <property type="term" value="F:GTP binding"/>
    <property type="evidence" value="ECO:0007669"/>
    <property type="project" value="UniProtKB-UniRule"/>
</dbReference>
<dbReference type="PROSITE" id="PS51706">
    <property type="entry name" value="G_ENGB"/>
    <property type="match status" value="1"/>
</dbReference>
<dbReference type="HAMAP" id="MF_00321">
    <property type="entry name" value="GTPase_EngB"/>
    <property type="match status" value="1"/>
</dbReference>
<keyword evidence="8 10" id="KW-0717">Septation</keyword>
<dbReference type="Pfam" id="PF01926">
    <property type="entry name" value="MMR_HSR1"/>
    <property type="match status" value="1"/>
</dbReference>
<evidence type="ECO:0000313" key="13">
    <source>
        <dbReference type="Proteomes" id="UP000316199"/>
    </source>
</evidence>
<dbReference type="Proteomes" id="UP000316199">
    <property type="component" value="Unassembled WGS sequence"/>
</dbReference>
<keyword evidence="7 10" id="KW-0342">GTP-binding</keyword>
<organism evidence="12 13">
    <name type="scientific">OM182 bacterium</name>
    <dbReference type="NCBI Taxonomy" id="2510334"/>
    <lineage>
        <taxon>Bacteria</taxon>
        <taxon>Pseudomonadati</taxon>
        <taxon>Pseudomonadota</taxon>
        <taxon>Gammaproteobacteria</taxon>
        <taxon>OMG group</taxon>
        <taxon>OM182 clade</taxon>
    </lineage>
</organism>
<evidence type="ECO:0000256" key="4">
    <source>
        <dbReference type="ARBA" id="ARBA00022723"/>
    </source>
</evidence>
<name>A0A520S5K4_9GAMM</name>
<dbReference type="PANTHER" id="PTHR11649:SF13">
    <property type="entry name" value="ENGB-TYPE G DOMAIN-CONTAINING PROTEIN"/>
    <property type="match status" value="1"/>
</dbReference>
<dbReference type="GO" id="GO:0000917">
    <property type="term" value="P:division septum assembly"/>
    <property type="evidence" value="ECO:0007669"/>
    <property type="project" value="UniProtKB-KW"/>
</dbReference>
<evidence type="ECO:0000256" key="3">
    <source>
        <dbReference type="ARBA" id="ARBA00022618"/>
    </source>
</evidence>
<keyword evidence="4" id="KW-0479">Metal-binding</keyword>
<dbReference type="GO" id="GO:0046872">
    <property type="term" value="F:metal ion binding"/>
    <property type="evidence" value="ECO:0007669"/>
    <property type="project" value="UniProtKB-KW"/>
</dbReference>
<evidence type="ECO:0000313" key="12">
    <source>
        <dbReference type="EMBL" id="RZO77756.1"/>
    </source>
</evidence>
<comment type="function">
    <text evidence="10">Necessary for normal cell division and for the maintenance of normal septation.</text>
</comment>
<evidence type="ECO:0000256" key="7">
    <source>
        <dbReference type="ARBA" id="ARBA00023134"/>
    </source>
</evidence>
<evidence type="ECO:0000256" key="6">
    <source>
        <dbReference type="ARBA" id="ARBA00022842"/>
    </source>
</evidence>
<evidence type="ECO:0000256" key="9">
    <source>
        <dbReference type="ARBA" id="ARBA00023306"/>
    </source>
</evidence>
<dbReference type="PANTHER" id="PTHR11649">
    <property type="entry name" value="MSS1/TRME-RELATED GTP-BINDING PROTEIN"/>
    <property type="match status" value="1"/>
</dbReference>
<keyword evidence="3 10" id="KW-0132">Cell division</keyword>
<dbReference type="InterPro" id="IPR030393">
    <property type="entry name" value="G_ENGB_dom"/>
</dbReference>
<accession>A0A520S5K4</accession>
<dbReference type="EMBL" id="SHAG01000001">
    <property type="protein sequence ID" value="RZO77756.1"/>
    <property type="molecule type" value="Genomic_DNA"/>
</dbReference>
<dbReference type="InterPro" id="IPR019987">
    <property type="entry name" value="GTP-bd_ribosome_bio_YsxC"/>
</dbReference>
<dbReference type="Gene3D" id="3.40.50.300">
    <property type="entry name" value="P-loop containing nucleotide triphosphate hydrolases"/>
    <property type="match status" value="1"/>
</dbReference>
<reference evidence="12 13" key="1">
    <citation type="submission" date="2019-02" db="EMBL/GenBank/DDBJ databases">
        <title>Prokaryotic population dynamics and viral predation in marine succession experiment using metagenomics: the confinement effect.</title>
        <authorList>
            <person name="Haro-Moreno J.M."/>
            <person name="Rodriguez-Valera F."/>
            <person name="Lopez-Perez M."/>
        </authorList>
    </citation>
    <scope>NUCLEOTIDE SEQUENCE [LARGE SCALE GENOMIC DNA]</scope>
    <source>
        <strain evidence="12">MED-G157</strain>
    </source>
</reference>
<dbReference type="NCBIfam" id="TIGR03598">
    <property type="entry name" value="GTPase_YsxC"/>
    <property type="match status" value="1"/>
</dbReference>
<dbReference type="GO" id="GO:0005829">
    <property type="term" value="C:cytosol"/>
    <property type="evidence" value="ECO:0007669"/>
    <property type="project" value="TreeGrafter"/>
</dbReference>
<comment type="caution">
    <text evidence="12">The sequence shown here is derived from an EMBL/GenBank/DDBJ whole genome shotgun (WGS) entry which is preliminary data.</text>
</comment>
<dbReference type="InterPro" id="IPR006073">
    <property type="entry name" value="GTP-bd"/>
</dbReference>
<evidence type="ECO:0000259" key="11">
    <source>
        <dbReference type="PROSITE" id="PS51706"/>
    </source>
</evidence>
<dbReference type="SUPFAM" id="SSF52540">
    <property type="entry name" value="P-loop containing nucleoside triphosphate hydrolases"/>
    <property type="match status" value="1"/>
</dbReference>
<evidence type="ECO:0000256" key="5">
    <source>
        <dbReference type="ARBA" id="ARBA00022741"/>
    </source>
</evidence>
<feature type="domain" description="EngB-type G" evidence="11">
    <location>
        <begin position="24"/>
        <end position="195"/>
    </location>
</feature>
<dbReference type="FunFam" id="3.40.50.300:FF:000098">
    <property type="entry name" value="Probable GTP-binding protein EngB"/>
    <property type="match status" value="1"/>
</dbReference>
<evidence type="ECO:0000256" key="10">
    <source>
        <dbReference type="HAMAP-Rule" id="MF_00321"/>
    </source>
</evidence>
<proteinExistence type="inferred from homology"/>
<comment type="cofactor">
    <cofactor evidence="1">
        <name>Mg(2+)</name>
        <dbReference type="ChEBI" id="CHEBI:18420"/>
    </cofactor>
</comment>
<dbReference type="InterPro" id="IPR027417">
    <property type="entry name" value="P-loop_NTPase"/>
</dbReference>
<dbReference type="CDD" id="cd01876">
    <property type="entry name" value="YihA_EngB"/>
    <property type="match status" value="1"/>
</dbReference>
<evidence type="ECO:0000256" key="2">
    <source>
        <dbReference type="ARBA" id="ARBA00009638"/>
    </source>
</evidence>
<dbReference type="AlphaFoldDB" id="A0A520S5K4"/>
<comment type="similarity">
    <text evidence="2 10">Belongs to the TRAFAC class TrmE-Era-EngA-EngB-Septin-like GTPase superfamily. EngB GTPase family.</text>
</comment>
<keyword evidence="5 10" id="KW-0547">Nucleotide-binding</keyword>
<evidence type="ECO:0000256" key="8">
    <source>
        <dbReference type="ARBA" id="ARBA00023210"/>
    </source>
</evidence>
<protein>
    <recommendedName>
        <fullName evidence="10">Probable GTP-binding protein EngB</fullName>
    </recommendedName>
</protein>
<sequence length="196" mass="21973">MSNLFHEARFLTSATTLASCPADVGSEIAFCGRSNAGKSSAINRLTGQNKLARTSKTPGRTQLINFFQLNSEFRIVDLPGFGYARVPKKIKTDWQTNLDSYLRERNSLKGLILLMDIRHPLKKFDDTVIEWCYTTHTPLHILLTKADKLKRGAQNKALLELEKATPETVSTQLFSATKNIGLETLMSRLLILFSQA</sequence>
<keyword evidence="9 10" id="KW-0131">Cell cycle</keyword>
<gene>
    <name evidence="10" type="primary">engB</name>
    <name evidence="12" type="ORF">EVA68_00585</name>
</gene>
<evidence type="ECO:0000256" key="1">
    <source>
        <dbReference type="ARBA" id="ARBA00001946"/>
    </source>
</evidence>